<organism evidence="1 2">
    <name type="scientific">Nocardioides hankookensis</name>
    <dbReference type="NCBI Taxonomy" id="443157"/>
    <lineage>
        <taxon>Bacteria</taxon>
        <taxon>Bacillati</taxon>
        <taxon>Actinomycetota</taxon>
        <taxon>Actinomycetes</taxon>
        <taxon>Propionibacteriales</taxon>
        <taxon>Nocardioidaceae</taxon>
        <taxon>Nocardioides</taxon>
    </lineage>
</organism>
<evidence type="ECO:0000313" key="1">
    <source>
        <dbReference type="EMBL" id="MFC6045397.1"/>
    </source>
</evidence>
<dbReference type="Proteomes" id="UP001596135">
    <property type="component" value="Unassembled WGS sequence"/>
</dbReference>
<evidence type="ECO:0008006" key="3">
    <source>
        <dbReference type="Google" id="ProtNLM"/>
    </source>
</evidence>
<evidence type="ECO:0000313" key="2">
    <source>
        <dbReference type="Proteomes" id="UP001596135"/>
    </source>
</evidence>
<name>A0ABW1LQJ4_9ACTN</name>
<keyword evidence="2" id="KW-1185">Reference proteome</keyword>
<comment type="caution">
    <text evidence="1">The sequence shown here is derived from an EMBL/GenBank/DDBJ whole genome shotgun (WGS) entry which is preliminary data.</text>
</comment>
<gene>
    <name evidence="1" type="ORF">ACFPYL_20090</name>
</gene>
<sequence>MAEDHPDLDLLEYVLVSAGTVEGLASVATAVADTVGSGAIRLVDAVLLVRADGRTKVAVGELADHAQLAPLAAVVEAESAGVQLSLHDIELASVTLAPGVAALLLLVEDRWAEPVSVAARAAGGQVTAGERIGRRRAQAALGAAERRHRADLLSRSPVAVKAVASSGLVDQAAQVRKLARLVDQGLLSLEQYEVQRRRVLDG</sequence>
<protein>
    <recommendedName>
        <fullName evidence="3">SHOCT domain-containing protein</fullName>
    </recommendedName>
</protein>
<accession>A0ABW1LQJ4</accession>
<proteinExistence type="predicted"/>
<reference evidence="2" key="1">
    <citation type="journal article" date="2019" name="Int. J. Syst. Evol. Microbiol.">
        <title>The Global Catalogue of Microorganisms (GCM) 10K type strain sequencing project: providing services to taxonomists for standard genome sequencing and annotation.</title>
        <authorList>
            <consortium name="The Broad Institute Genomics Platform"/>
            <consortium name="The Broad Institute Genome Sequencing Center for Infectious Disease"/>
            <person name="Wu L."/>
            <person name="Ma J."/>
        </authorList>
    </citation>
    <scope>NUCLEOTIDE SEQUENCE [LARGE SCALE GENOMIC DNA]</scope>
    <source>
        <strain evidence="2">CCUG 54522</strain>
    </source>
</reference>
<dbReference type="EMBL" id="JBHSRJ010000009">
    <property type="protein sequence ID" value="MFC6045397.1"/>
    <property type="molecule type" value="Genomic_DNA"/>
</dbReference>
<dbReference type="RefSeq" id="WP_379158537.1">
    <property type="nucleotide sequence ID" value="NZ_JBHSRJ010000009.1"/>
</dbReference>